<dbReference type="AlphaFoldDB" id="A0A1G2R6M2"/>
<gene>
    <name evidence="1" type="ORF">A3J68_01595</name>
</gene>
<name>A0A1G2R6M2_9BACT</name>
<evidence type="ECO:0000313" key="2">
    <source>
        <dbReference type="Proteomes" id="UP000178529"/>
    </source>
</evidence>
<evidence type="ECO:0000313" key="1">
    <source>
        <dbReference type="EMBL" id="OHA68473.1"/>
    </source>
</evidence>
<comment type="caution">
    <text evidence="1">The sequence shown here is derived from an EMBL/GenBank/DDBJ whole genome shotgun (WGS) entry which is preliminary data.</text>
</comment>
<dbReference type="Proteomes" id="UP000178529">
    <property type="component" value="Unassembled WGS sequence"/>
</dbReference>
<sequence>MSRHFGKTEYAPFPEAIDGHIGSLVAEHRATGCTEEPRIYDALAEGIAAQEERAARSNSL</sequence>
<protein>
    <submittedName>
        <fullName evidence="1">Uncharacterized protein</fullName>
    </submittedName>
</protein>
<accession>A0A1G2R6M2</accession>
<dbReference type="EMBL" id="MHTY01000025">
    <property type="protein sequence ID" value="OHA68473.1"/>
    <property type="molecule type" value="Genomic_DNA"/>
</dbReference>
<proteinExistence type="predicted"/>
<organism evidence="1 2">
    <name type="scientific">Candidatus Wildermuthbacteria bacterium RIFCSPHIGHO2_02_FULL_48_16</name>
    <dbReference type="NCBI Taxonomy" id="1802453"/>
    <lineage>
        <taxon>Bacteria</taxon>
        <taxon>Candidatus Wildermuthiibacteriota</taxon>
    </lineage>
</organism>
<reference evidence="1 2" key="1">
    <citation type="journal article" date="2016" name="Nat. Commun.">
        <title>Thousands of microbial genomes shed light on interconnected biogeochemical processes in an aquifer system.</title>
        <authorList>
            <person name="Anantharaman K."/>
            <person name="Brown C.T."/>
            <person name="Hug L.A."/>
            <person name="Sharon I."/>
            <person name="Castelle C.J."/>
            <person name="Probst A.J."/>
            <person name="Thomas B.C."/>
            <person name="Singh A."/>
            <person name="Wilkins M.J."/>
            <person name="Karaoz U."/>
            <person name="Brodie E.L."/>
            <person name="Williams K.H."/>
            <person name="Hubbard S.S."/>
            <person name="Banfield J.F."/>
        </authorList>
    </citation>
    <scope>NUCLEOTIDE SEQUENCE [LARGE SCALE GENOMIC DNA]</scope>
</reference>